<evidence type="ECO:0000313" key="5">
    <source>
        <dbReference type="Proteomes" id="UP001165120"/>
    </source>
</evidence>
<name>A0A9W6SXT7_CANBO</name>
<dbReference type="GO" id="GO:0006298">
    <property type="term" value="P:mismatch repair"/>
    <property type="evidence" value="ECO:0007669"/>
    <property type="project" value="TreeGrafter"/>
</dbReference>
<dbReference type="AlphaFoldDB" id="A0A9W6SXT7"/>
<dbReference type="GO" id="GO:0000724">
    <property type="term" value="P:double-strand break repair via homologous recombination"/>
    <property type="evidence" value="ECO:0007669"/>
    <property type="project" value="TreeGrafter"/>
</dbReference>
<dbReference type="GO" id="GO:0006289">
    <property type="term" value="P:nucleotide-excision repair"/>
    <property type="evidence" value="ECO:0007669"/>
    <property type="project" value="TreeGrafter"/>
</dbReference>
<dbReference type="GO" id="GO:0035861">
    <property type="term" value="C:site of double-strand break"/>
    <property type="evidence" value="ECO:0007669"/>
    <property type="project" value="TreeGrafter"/>
</dbReference>
<organism evidence="4 5">
    <name type="scientific">Candida boidinii</name>
    <name type="common">Yeast</name>
    <dbReference type="NCBI Taxonomy" id="5477"/>
    <lineage>
        <taxon>Eukaryota</taxon>
        <taxon>Fungi</taxon>
        <taxon>Dikarya</taxon>
        <taxon>Ascomycota</taxon>
        <taxon>Saccharomycotina</taxon>
        <taxon>Pichiomycetes</taxon>
        <taxon>Pichiales</taxon>
        <taxon>Pichiaceae</taxon>
        <taxon>Ogataea</taxon>
        <taxon>Ogataea/Candida clade</taxon>
    </lineage>
</organism>
<proteinExistence type="inferred from homology"/>
<comment type="similarity">
    <text evidence="2">Belongs to the replication factor A protein 3 family.</text>
</comment>
<sequence>METVRVDATLLQQYTGRTIRIIGKLEDINYQSNKLTINSNGKVTLNINDSQLDLIKNGKNNSNKSVNIGNFIEVIGFINNDLTIKVIQFFDFGDNLNEDVLNKLTTYIHKVPELFHET</sequence>
<dbReference type="PANTHER" id="PTHR15114:SF1">
    <property type="entry name" value="REPLICATION PROTEIN A 14 KDA SUBUNIT"/>
    <property type="match status" value="1"/>
</dbReference>
<dbReference type="GO" id="GO:0003684">
    <property type="term" value="F:damaged DNA binding"/>
    <property type="evidence" value="ECO:0007669"/>
    <property type="project" value="TreeGrafter"/>
</dbReference>
<dbReference type="OrthoDB" id="188186at2759"/>
<protein>
    <submittedName>
        <fullName evidence="4">Unnamed protein product</fullName>
    </submittedName>
</protein>
<dbReference type="SUPFAM" id="SSF50249">
    <property type="entry name" value="Nucleic acid-binding proteins"/>
    <property type="match status" value="1"/>
</dbReference>
<evidence type="ECO:0000256" key="2">
    <source>
        <dbReference type="ARBA" id="ARBA00009761"/>
    </source>
</evidence>
<dbReference type="GO" id="GO:0006260">
    <property type="term" value="P:DNA replication"/>
    <property type="evidence" value="ECO:0007669"/>
    <property type="project" value="InterPro"/>
</dbReference>
<comment type="caution">
    <text evidence="4">The sequence shown here is derived from an EMBL/GenBank/DDBJ whole genome shotgun (WGS) entry which is preliminary data.</text>
</comment>
<gene>
    <name evidence="4" type="ORF">Cboi02_000188700</name>
</gene>
<evidence type="ECO:0000313" key="4">
    <source>
        <dbReference type="EMBL" id="GME68828.1"/>
    </source>
</evidence>
<reference evidence="4" key="1">
    <citation type="submission" date="2023-04" db="EMBL/GenBank/DDBJ databases">
        <title>Candida boidinii NBRC 10035.</title>
        <authorList>
            <person name="Ichikawa N."/>
            <person name="Sato H."/>
            <person name="Tonouchi N."/>
        </authorList>
    </citation>
    <scope>NUCLEOTIDE SEQUENCE</scope>
    <source>
        <strain evidence="4">NBRC 10035</strain>
    </source>
</reference>
<accession>A0A9W6SXT7</accession>
<dbReference type="InterPro" id="IPR013970">
    <property type="entry name" value="Rfa2"/>
</dbReference>
<dbReference type="EMBL" id="BSXN01000502">
    <property type="protein sequence ID" value="GME68828.1"/>
    <property type="molecule type" value="Genomic_DNA"/>
</dbReference>
<dbReference type="Pfam" id="PF08661">
    <property type="entry name" value="Rep_fac-A_3"/>
    <property type="match status" value="1"/>
</dbReference>
<dbReference type="Proteomes" id="UP001165120">
    <property type="component" value="Unassembled WGS sequence"/>
</dbReference>
<comment type="subcellular location">
    <subcellularLocation>
        <location evidence="1">Nucleus</location>
    </subcellularLocation>
</comment>
<dbReference type="GO" id="GO:0006284">
    <property type="term" value="P:base-excision repair"/>
    <property type="evidence" value="ECO:0007669"/>
    <property type="project" value="TreeGrafter"/>
</dbReference>
<dbReference type="InterPro" id="IPR012340">
    <property type="entry name" value="NA-bd_OB-fold"/>
</dbReference>
<dbReference type="PANTHER" id="PTHR15114">
    <property type="entry name" value="REPLICATION PROTEIN A3"/>
    <property type="match status" value="1"/>
</dbReference>
<dbReference type="GO" id="GO:0005662">
    <property type="term" value="C:DNA replication factor A complex"/>
    <property type="evidence" value="ECO:0007669"/>
    <property type="project" value="TreeGrafter"/>
</dbReference>
<keyword evidence="5" id="KW-1185">Reference proteome</keyword>
<evidence type="ECO:0000256" key="1">
    <source>
        <dbReference type="ARBA" id="ARBA00004123"/>
    </source>
</evidence>
<dbReference type="GO" id="GO:0003697">
    <property type="term" value="F:single-stranded DNA binding"/>
    <property type="evidence" value="ECO:0007669"/>
    <property type="project" value="TreeGrafter"/>
</dbReference>
<evidence type="ECO:0000256" key="3">
    <source>
        <dbReference type="ARBA" id="ARBA00023242"/>
    </source>
</evidence>
<keyword evidence="3" id="KW-0539">Nucleus</keyword>
<dbReference type="Gene3D" id="2.40.50.140">
    <property type="entry name" value="Nucleic acid-binding proteins"/>
    <property type="match status" value="1"/>
</dbReference>